<comment type="similarity">
    <text evidence="4">Belongs to the MSOX/MTOX family. MTOX subfamily.</text>
</comment>
<accession>A0A0L7SWE7</accession>
<dbReference type="Pfam" id="PF01266">
    <property type="entry name" value="DAO"/>
    <property type="match status" value="1"/>
</dbReference>
<dbReference type="AlphaFoldDB" id="A0A0L7SWE7"/>
<proteinExistence type="inferred from homology"/>
<dbReference type="Proteomes" id="UP000037088">
    <property type="component" value="Unassembled WGS sequence"/>
</dbReference>
<dbReference type="SUPFAM" id="SSF51905">
    <property type="entry name" value="FAD/NAD(P)-binding domain"/>
    <property type="match status" value="1"/>
</dbReference>
<dbReference type="PANTHER" id="PTHR10961">
    <property type="entry name" value="PEROXISOMAL SARCOSINE OXIDASE"/>
    <property type="match status" value="1"/>
</dbReference>
<evidence type="ECO:0000256" key="4">
    <source>
        <dbReference type="HAMAP-Rule" id="MF_00515"/>
    </source>
</evidence>
<dbReference type="EMBL" id="JRXE01000042">
    <property type="protein sequence ID" value="KOC87370.1"/>
    <property type="molecule type" value="Genomic_DNA"/>
</dbReference>
<dbReference type="GO" id="GO:0050131">
    <property type="term" value="F:N-methyl-L-amino-acid oxidase activity"/>
    <property type="evidence" value="ECO:0007669"/>
    <property type="project" value="InterPro"/>
</dbReference>
<dbReference type="NCBIfam" id="NF008425">
    <property type="entry name" value="PRK11259.1"/>
    <property type="match status" value="1"/>
</dbReference>
<dbReference type="PATRIC" id="fig|1560201.3.peg.4426"/>
<keyword evidence="7" id="KW-1185">Reference proteome</keyword>
<evidence type="ECO:0000256" key="3">
    <source>
        <dbReference type="ARBA" id="ARBA00023002"/>
    </source>
</evidence>
<feature type="modified residue" description="S-8alpha-FAD cysteine" evidence="4">
    <location>
        <position position="307"/>
    </location>
</feature>
<evidence type="ECO:0000259" key="5">
    <source>
        <dbReference type="Pfam" id="PF01266"/>
    </source>
</evidence>
<evidence type="ECO:0000256" key="1">
    <source>
        <dbReference type="ARBA" id="ARBA00022630"/>
    </source>
</evidence>
<reference evidence="6 7" key="1">
    <citation type="journal article" date="2015" name="Int. J. Syst. Evol. Microbiol.">
        <title>Erwinia iniecta sp. nov., isolated from Russian wheat aphids (Diuraphis noxia).</title>
        <authorList>
            <person name="Campillo T."/>
            <person name="Luna E."/>
            <person name="Portier P."/>
            <person name="Fischer-Le Saux M."/>
            <person name="Lapitan N."/>
            <person name="Tisserat N.A."/>
            <person name="Leach J.E."/>
        </authorList>
    </citation>
    <scope>NUCLEOTIDE SEQUENCE [LARGE SCALE GENOMIC DNA]</scope>
    <source>
        <strain evidence="6 7">B120</strain>
    </source>
</reference>
<keyword evidence="2 4" id="KW-0274">FAD</keyword>
<protein>
    <recommendedName>
        <fullName evidence="4">N-methyl-L-tryptophan oxidase</fullName>
        <shortName evidence="4">MTOX</shortName>
        <ecNumber evidence="4">1.5.3.-</ecNumber>
    </recommendedName>
</protein>
<dbReference type="InterPro" id="IPR023493">
    <property type="entry name" value="Me_Trp_Oxase_MTOX"/>
</dbReference>
<dbReference type="GO" id="GO:0008115">
    <property type="term" value="F:sarcosine oxidase activity"/>
    <property type="evidence" value="ECO:0007669"/>
    <property type="project" value="TreeGrafter"/>
</dbReference>
<keyword evidence="3 4" id="KW-0560">Oxidoreductase</keyword>
<dbReference type="InterPro" id="IPR045170">
    <property type="entry name" value="MTOX"/>
</dbReference>
<comment type="catalytic activity">
    <reaction evidence="4">
        <text>N(alpha)-methyl-L-tryptophan + O2 + H2O = L-tryptophan + formaldehyde + H2O2</text>
        <dbReference type="Rhea" id="RHEA:28006"/>
        <dbReference type="ChEBI" id="CHEBI:15377"/>
        <dbReference type="ChEBI" id="CHEBI:15379"/>
        <dbReference type="ChEBI" id="CHEBI:16240"/>
        <dbReference type="ChEBI" id="CHEBI:16842"/>
        <dbReference type="ChEBI" id="CHEBI:57283"/>
        <dbReference type="ChEBI" id="CHEBI:57912"/>
    </reaction>
</comment>
<dbReference type="EC" id="1.5.3.-" evidence="4"/>
<dbReference type="PANTHER" id="PTHR10961:SF7">
    <property type="entry name" value="FAD DEPENDENT OXIDOREDUCTASE DOMAIN-CONTAINING PROTEIN"/>
    <property type="match status" value="1"/>
</dbReference>
<comment type="cofactor">
    <cofactor evidence="4">
        <name>FAD</name>
        <dbReference type="ChEBI" id="CHEBI:57692"/>
    </cofactor>
    <text evidence="4">Binds 1 FAD per subunit.</text>
</comment>
<dbReference type="InterPro" id="IPR036188">
    <property type="entry name" value="FAD/NAD-bd_sf"/>
</dbReference>
<evidence type="ECO:0000313" key="6">
    <source>
        <dbReference type="EMBL" id="KOC87370.1"/>
    </source>
</evidence>
<feature type="binding site" evidence="4">
    <location>
        <begin position="4"/>
        <end position="34"/>
    </location>
    <ligand>
        <name>FAD</name>
        <dbReference type="ChEBI" id="CHEBI:57692"/>
    </ligand>
</feature>
<comment type="function">
    <text evidence="4">Catalyzes the oxidative demethylation of N-methyl-L-tryptophan.</text>
</comment>
<feature type="domain" description="FAD dependent oxidoreductase" evidence="5">
    <location>
        <begin position="4"/>
        <end position="351"/>
    </location>
</feature>
<keyword evidence="1 4" id="KW-0285">Flavoprotein</keyword>
<sequence>MVYDLIVVGSGSVGAAAGFYATQAGLKVLMIDGAHPPHQQGSHHGETRLIRHAYGEGARYVPLVLRAQKLWDELEQLSGERIMQRSGLINLAPLNSEFIKNVIDSAQQFDLDVQVLQADEVRKRWPQFAVPEEYIGVFEPQSGYLKSEVAIKSWIRLAEQAGCAQLFNCPVQSIEKDGELEVVNTLDGSYRGRKLLLSAGTWVKALYPDLPMTPVRKVFSWHQADGRYSENNKFPAFAVEMADGIHYYGFPADNNALKVGKHEGGQPIDRPAQRKAFGAFAEDGSEVFNFMRQFLPGVGVCLHGAACTYDNSPDEDFIIDTLPGHPGRLIITGLSGHGFKFASVLGEIAAQFAAGEKSAFDLAPFALSRFQSSD</sequence>
<evidence type="ECO:0000256" key="2">
    <source>
        <dbReference type="ARBA" id="ARBA00022827"/>
    </source>
</evidence>
<dbReference type="GO" id="GO:0005829">
    <property type="term" value="C:cytosol"/>
    <property type="evidence" value="ECO:0007669"/>
    <property type="project" value="TreeGrafter"/>
</dbReference>
<comment type="subunit">
    <text evidence="4">Monomer.</text>
</comment>
<dbReference type="InterPro" id="IPR006076">
    <property type="entry name" value="FAD-dep_OxRdtase"/>
</dbReference>
<gene>
    <name evidence="4 6" type="primary">solA</name>
    <name evidence="6" type="ORF">NG42_20860</name>
</gene>
<name>A0A0L7SWE7_9GAMM</name>
<evidence type="ECO:0000313" key="7">
    <source>
        <dbReference type="Proteomes" id="UP000037088"/>
    </source>
</evidence>
<dbReference type="Gene3D" id="3.50.50.60">
    <property type="entry name" value="FAD/NAD(P)-binding domain"/>
    <property type="match status" value="1"/>
</dbReference>
<organism evidence="6 7">
    <name type="scientific">Winslowiella iniecta</name>
    <dbReference type="NCBI Taxonomy" id="1560201"/>
    <lineage>
        <taxon>Bacteria</taxon>
        <taxon>Pseudomonadati</taxon>
        <taxon>Pseudomonadota</taxon>
        <taxon>Gammaproteobacteria</taxon>
        <taxon>Enterobacterales</taxon>
        <taxon>Erwiniaceae</taxon>
        <taxon>Winslowiella</taxon>
    </lineage>
</organism>
<dbReference type="RefSeq" id="WP_052902813.1">
    <property type="nucleotide sequence ID" value="NZ_JRXE01000042.1"/>
</dbReference>
<dbReference type="SUPFAM" id="SSF54373">
    <property type="entry name" value="FAD-linked reductases, C-terminal domain"/>
    <property type="match status" value="1"/>
</dbReference>
<dbReference type="HAMAP" id="MF_00515">
    <property type="entry name" value="MTOX"/>
    <property type="match status" value="1"/>
</dbReference>
<comment type="caution">
    <text evidence="6">The sequence shown here is derived from an EMBL/GenBank/DDBJ whole genome shotgun (WGS) entry which is preliminary data.</text>
</comment>
<dbReference type="GO" id="GO:0050660">
    <property type="term" value="F:flavin adenine dinucleotide binding"/>
    <property type="evidence" value="ECO:0007669"/>
    <property type="project" value="InterPro"/>
</dbReference>
<dbReference type="Gene3D" id="3.30.9.10">
    <property type="entry name" value="D-Amino Acid Oxidase, subunit A, domain 2"/>
    <property type="match status" value="1"/>
</dbReference>